<feature type="compositionally biased region" description="Basic and acidic residues" evidence="1">
    <location>
        <begin position="96"/>
        <end position="106"/>
    </location>
</feature>
<feature type="compositionally biased region" description="Polar residues" evidence="1">
    <location>
        <begin position="69"/>
        <end position="88"/>
    </location>
</feature>
<feature type="region of interest" description="Disordered" evidence="1">
    <location>
        <begin position="1"/>
        <end position="181"/>
    </location>
</feature>
<feature type="compositionally biased region" description="Polar residues" evidence="1">
    <location>
        <begin position="283"/>
        <end position="304"/>
    </location>
</feature>
<sequence>MVSPNREKKKKDVESSQHDSGAVRKYRNKRYGDFTHHGLKGIEREQSHAPVPSSYPASSNPPSVPTAASIGTQTTDIDNQLTGATSDSHAGRPVKSKLERSQDHASETQVPSTHHSQATESGDSSTKKGSSQQQASNKSGSKPQSPKPNVSDRPDSPSMVTFPMPDDKSENTHSRSGISTDPIASMAYKGYSIAATKNDRPYQGFKVRETRRNVGRYQWLIDYISAEWSDPGRTQYLPRRVSAEASSGGSTAVPTNQSTIVTRSSVSPVRSSGFRTTGLVMDTRSSSAPPAPVETSSVTDTSQHMATSHYDTSSLFYGYDPEEKLPDGATPFWDLRNVVFECAKKSCPMRFTQWDGIAVICPRCGPFSTVRYCRKDHLLMDIKLHWFICGELTFKVPCLRSSIQTEAVAGPPMLPFVDGRSSPQRHRQAVWFSTARDKGDYFIFEDLDDQECEGLPEDDSDGLFSPRLLATIKCEQPDERDQFRRCLAVCLFAGKFVSAMEGYLYQMIRDKLRSQDLWSESIDTQVRRQLELEMGFDLEMLRDHIGDRHACPAEWTGYPHSHCQDPTCMLERAEYHDYSPCGRGFERVCQYMESQYWILRANRTTHPTTQSVEDRIRGVGYGEWVVEKERRIFNRGEGWDGSMTGPMEIEGPYYYDIVSP</sequence>
<keyword evidence="3" id="KW-1185">Reference proteome</keyword>
<feature type="compositionally biased region" description="Polar residues" evidence="1">
    <location>
        <begin position="107"/>
        <end position="148"/>
    </location>
</feature>
<evidence type="ECO:0000313" key="3">
    <source>
        <dbReference type="Proteomes" id="UP001149165"/>
    </source>
</evidence>
<dbReference type="EMBL" id="JAPQKH010000003">
    <property type="protein sequence ID" value="KAJ5108007.1"/>
    <property type="molecule type" value="Genomic_DNA"/>
</dbReference>
<proteinExistence type="predicted"/>
<reference evidence="2" key="2">
    <citation type="journal article" date="2023" name="IMA Fungus">
        <title>Comparative genomic study of the Penicillium genus elucidates a diverse pangenome and 15 lateral gene transfer events.</title>
        <authorList>
            <person name="Petersen C."/>
            <person name="Sorensen T."/>
            <person name="Nielsen M.R."/>
            <person name="Sondergaard T.E."/>
            <person name="Sorensen J.L."/>
            <person name="Fitzpatrick D.A."/>
            <person name="Frisvad J.C."/>
            <person name="Nielsen K.L."/>
        </authorList>
    </citation>
    <scope>NUCLEOTIDE SEQUENCE</scope>
    <source>
        <strain evidence="2">IBT 30069</strain>
    </source>
</reference>
<feature type="compositionally biased region" description="Low complexity" evidence="1">
    <location>
        <begin position="48"/>
        <end position="61"/>
    </location>
</feature>
<organism evidence="2 3">
    <name type="scientific">Penicillium angulare</name>
    <dbReference type="NCBI Taxonomy" id="116970"/>
    <lineage>
        <taxon>Eukaryota</taxon>
        <taxon>Fungi</taxon>
        <taxon>Dikarya</taxon>
        <taxon>Ascomycota</taxon>
        <taxon>Pezizomycotina</taxon>
        <taxon>Eurotiomycetes</taxon>
        <taxon>Eurotiomycetidae</taxon>
        <taxon>Eurotiales</taxon>
        <taxon>Aspergillaceae</taxon>
        <taxon>Penicillium</taxon>
    </lineage>
</organism>
<dbReference type="AlphaFoldDB" id="A0A9W9FYQ2"/>
<reference evidence="2" key="1">
    <citation type="submission" date="2022-11" db="EMBL/GenBank/DDBJ databases">
        <authorList>
            <person name="Petersen C."/>
        </authorList>
    </citation>
    <scope>NUCLEOTIDE SEQUENCE</scope>
    <source>
        <strain evidence="2">IBT 30069</strain>
    </source>
</reference>
<protein>
    <submittedName>
        <fullName evidence="2">Uncharacterized protein</fullName>
    </submittedName>
</protein>
<gene>
    <name evidence="2" type="ORF">N7456_004682</name>
</gene>
<evidence type="ECO:0000256" key="1">
    <source>
        <dbReference type="SAM" id="MobiDB-lite"/>
    </source>
</evidence>
<dbReference type="Proteomes" id="UP001149165">
    <property type="component" value="Unassembled WGS sequence"/>
</dbReference>
<dbReference type="OrthoDB" id="4757558at2759"/>
<evidence type="ECO:0000313" key="2">
    <source>
        <dbReference type="EMBL" id="KAJ5108007.1"/>
    </source>
</evidence>
<feature type="region of interest" description="Disordered" evidence="1">
    <location>
        <begin position="280"/>
        <end position="304"/>
    </location>
</feature>
<feature type="compositionally biased region" description="Basic and acidic residues" evidence="1">
    <location>
        <begin position="30"/>
        <end position="47"/>
    </location>
</feature>
<comment type="caution">
    <text evidence="2">The sequence shown here is derived from an EMBL/GenBank/DDBJ whole genome shotgun (WGS) entry which is preliminary data.</text>
</comment>
<accession>A0A9W9FYQ2</accession>
<name>A0A9W9FYQ2_9EURO</name>